<proteinExistence type="predicted"/>
<evidence type="ECO:0000313" key="4">
    <source>
        <dbReference type="Proteomes" id="UP000472274"/>
    </source>
</evidence>
<dbReference type="GeneTree" id="ENSGT00960000191744"/>
<dbReference type="SUPFAM" id="SSF57392">
    <property type="entry name" value="Defensin-like"/>
    <property type="match status" value="1"/>
</dbReference>
<keyword evidence="4" id="KW-1185">Reference proteome</keyword>
<dbReference type="InParanoid" id="A0A674J2L6"/>
<protein>
    <recommendedName>
        <fullName evidence="2">Beta-defensin-like domain-containing protein</fullName>
    </recommendedName>
</protein>
<evidence type="ECO:0000256" key="1">
    <source>
        <dbReference type="SAM" id="SignalP"/>
    </source>
</evidence>
<dbReference type="InterPro" id="IPR001855">
    <property type="entry name" value="Defensin_beta-like"/>
</dbReference>
<sequence length="62" mass="7202">MRILRILMMILFLSAEFSQAYDLSKNCRLRGGICYIGRCPRRMFRSGSCSRGNVCCLRGWHP</sequence>
<dbReference type="GO" id="GO:0005576">
    <property type="term" value="C:extracellular region"/>
    <property type="evidence" value="ECO:0007669"/>
    <property type="project" value="InterPro"/>
</dbReference>
<dbReference type="GO" id="GO:0006952">
    <property type="term" value="P:defense response"/>
    <property type="evidence" value="ECO:0007669"/>
    <property type="project" value="InterPro"/>
</dbReference>
<dbReference type="Ensembl" id="ENSTMTT00000016012.1">
    <property type="protein sequence ID" value="ENSTMTP00000015460.1"/>
    <property type="gene ID" value="ENSTMTG00000011332.1"/>
</dbReference>
<evidence type="ECO:0000313" key="3">
    <source>
        <dbReference type="Ensembl" id="ENSTMTP00000015460.1"/>
    </source>
</evidence>
<name>A0A674J2L6_9SAUR</name>
<dbReference type="Pfam" id="PF00711">
    <property type="entry name" value="Defensin_beta"/>
    <property type="match status" value="1"/>
</dbReference>
<organism evidence="3 4">
    <name type="scientific">Terrapene triunguis</name>
    <name type="common">Three-toed box turtle</name>
    <dbReference type="NCBI Taxonomy" id="2587831"/>
    <lineage>
        <taxon>Eukaryota</taxon>
        <taxon>Metazoa</taxon>
        <taxon>Chordata</taxon>
        <taxon>Craniata</taxon>
        <taxon>Vertebrata</taxon>
        <taxon>Euteleostomi</taxon>
        <taxon>Archelosauria</taxon>
        <taxon>Testudinata</taxon>
        <taxon>Testudines</taxon>
        <taxon>Cryptodira</taxon>
        <taxon>Durocryptodira</taxon>
        <taxon>Testudinoidea</taxon>
        <taxon>Emydidae</taxon>
        <taxon>Terrapene</taxon>
    </lineage>
</organism>
<accession>A0A674J2L6</accession>
<dbReference type="AlphaFoldDB" id="A0A674J2L6"/>
<dbReference type="Proteomes" id="UP000472274">
    <property type="component" value="Unplaced"/>
</dbReference>
<feature type="chain" id="PRO_5025588843" description="Beta-defensin-like domain-containing protein" evidence="1">
    <location>
        <begin position="21"/>
        <end position="62"/>
    </location>
</feature>
<evidence type="ECO:0000259" key="2">
    <source>
        <dbReference type="Pfam" id="PF00711"/>
    </source>
</evidence>
<reference evidence="3" key="1">
    <citation type="submission" date="2025-08" db="UniProtKB">
        <authorList>
            <consortium name="Ensembl"/>
        </authorList>
    </citation>
    <scope>IDENTIFICATION</scope>
</reference>
<dbReference type="FunCoup" id="A0A674J2L6">
    <property type="interactions" value="7"/>
</dbReference>
<feature type="signal peptide" evidence="1">
    <location>
        <begin position="1"/>
        <end position="20"/>
    </location>
</feature>
<feature type="domain" description="Beta-defensin-like" evidence="2">
    <location>
        <begin position="26"/>
        <end position="56"/>
    </location>
</feature>
<keyword evidence="1" id="KW-0732">Signal</keyword>
<reference evidence="3" key="2">
    <citation type="submission" date="2025-09" db="UniProtKB">
        <authorList>
            <consortium name="Ensembl"/>
        </authorList>
    </citation>
    <scope>IDENTIFICATION</scope>
</reference>